<evidence type="ECO:0000313" key="5">
    <source>
        <dbReference type="EMBL" id="ALI99760.1"/>
    </source>
</evidence>
<keyword evidence="1" id="KW-0328">Glycosyltransferase</keyword>
<dbReference type="InterPro" id="IPR007657">
    <property type="entry name" value="Glycosyltransferase_61"/>
</dbReference>
<dbReference type="PATRIC" id="fig|512763.3.peg.2903"/>
<keyword evidence="2" id="KW-0808">Transferase</keyword>
<dbReference type="AlphaFoldDB" id="A0A0N7HWN7"/>
<name>A0A0N7HWN7_9BACT</name>
<evidence type="ECO:0000313" key="6">
    <source>
        <dbReference type="Proteomes" id="UP000061382"/>
    </source>
</evidence>
<evidence type="ECO:0000256" key="3">
    <source>
        <dbReference type="ARBA" id="ARBA00023180"/>
    </source>
</evidence>
<gene>
    <name evidence="5" type="ORF">DC20_13230</name>
</gene>
<evidence type="ECO:0000256" key="2">
    <source>
        <dbReference type="ARBA" id="ARBA00022679"/>
    </source>
</evidence>
<dbReference type="Proteomes" id="UP000061382">
    <property type="component" value="Chromosome"/>
</dbReference>
<feature type="domain" description="Glycosyltransferase 61 catalytic" evidence="4">
    <location>
        <begin position="139"/>
        <end position="304"/>
    </location>
</feature>
<protein>
    <recommendedName>
        <fullName evidence="4">Glycosyltransferase 61 catalytic domain-containing protein</fullName>
    </recommendedName>
</protein>
<proteinExistence type="predicted"/>
<organism evidence="5 6">
    <name type="scientific">Rufibacter tibetensis</name>
    <dbReference type="NCBI Taxonomy" id="512763"/>
    <lineage>
        <taxon>Bacteria</taxon>
        <taxon>Pseudomonadati</taxon>
        <taxon>Bacteroidota</taxon>
        <taxon>Cytophagia</taxon>
        <taxon>Cytophagales</taxon>
        <taxon>Hymenobacteraceae</taxon>
        <taxon>Rufibacter</taxon>
    </lineage>
</organism>
<dbReference type="RefSeq" id="WP_062544266.1">
    <property type="nucleotide sequence ID" value="NZ_CP012643.1"/>
</dbReference>
<dbReference type="STRING" id="512763.DC20_13230"/>
<reference evidence="5 6" key="1">
    <citation type="submission" date="2015-08" db="EMBL/GenBank/DDBJ databases">
        <title>Complete genome sequence of Rufibacter tibetensis strain 1351t, a radiation-resistant bacterium from tibet plateau.</title>
        <authorList>
            <person name="Dai J."/>
        </authorList>
    </citation>
    <scope>NUCLEOTIDE SEQUENCE [LARGE SCALE GENOMIC DNA]</scope>
    <source>
        <strain evidence="5 6">1351</strain>
    </source>
</reference>
<dbReference type="GO" id="GO:0016757">
    <property type="term" value="F:glycosyltransferase activity"/>
    <property type="evidence" value="ECO:0007669"/>
    <property type="project" value="UniProtKB-KW"/>
</dbReference>
<sequence>MKAAISQIIKIINTFFFKVVKLGDNPHLKGKVLKHMHSQSFPYRGVFIPSVPEEAKTSLQMYANRLKEEYIYTYSGRVIIEPVFGWSIIAYRNLVKESVYSFNDEVKVPFPSIAQYFKPTKKVVTVDSAVVVRLGWFNYWHFFNDILGAILLLRKEGLLQSNVSILIPEGLSKMSYFIQSLELSDELRSYNWVVQDENTYVESSSTIYCRVLDNHRKQFDEVIKLFEPYLVKRATAAKIFVTRRGTKLRRLENFCEIEELVQSYGYTVIACEELSLKEQIEVFHNASHIIGVHGAGLTNIIFRRSQQLNLLEIFPENNIPPNFFWLSASYGFSYNAVVGSKEVNGSFYLDPLKLESLLLGK</sequence>
<keyword evidence="3" id="KW-0325">Glycoprotein</keyword>
<dbReference type="OrthoDB" id="1156086at2"/>
<accession>A0A0N7HWN7</accession>
<keyword evidence="6" id="KW-1185">Reference proteome</keyword>
<evidence type="ECO:0000256" key="1">
    <source>
        <dbReference type="ARBA" id="ARBA00022676"/>
    </source>
</evidence>
<dbReference type="KEGG" id="rti:DC20_13230"/>
<dbReference type="Pfam" id="PF04577">
    <property type="entry name" value="Glyco_transf_61"/>
    <property type="match status" value="1"/>
</dbReference>
<dbReference type="InterPro" id="IPR049625">
    <property type="entry name" value="Glyco_transf_61_cat"/>
</dbReference>
<dbReference type="EMBL" id="CP012643">
    <property type="protein sequence ID" value="ALI99760.1"/>
    <property type="molecule type" value="Genomic_DNA"/>
</dbReference>
<dbReference type="PANTHER" id="PTHR20961">
    <property type="entry name" value="GLYCOSYLTRANSFERASE"/>
    <property type="match status" value="1"/>
</dbReference>
<evidence type="ECO:0000259" key="4">
    <source>
        <dbReference type="Pfam" id="PF04577"/>
    </source>
</evidence>